<accession>A0A7S0SY06</accession>
<dbReference type="EMBL" id="HBFD01003437">
    <property type="protein sequence ID" value="CAD8717273.1"/>
    <property type="molecule type" value="Transcribed_RNA"/>
</dbReference>
<sequence length="174" mass="18755">MAPQRLNQQHQYIVAGQTFTFLGNISANSNTITPTSLGYISGLAGNAETRLASLETKTTNITYTSPDTIINSNVQVNGLIKTSTTALTYTSTAIGYTTSVSNSTDFTIVASAYVFSNTSTLTLGIGVWLLSGTVQLYNPSTATITRFVQFIYTSPKKTFPNLARNLHSNFPFLS</sequence>
<reference evidence="1" key="1">
    <citation type="submission" date="2021-01" db="EMBL/GenBank/DDBJ databases">
        <authorList>
            <person name="Corre E."/>
            <person name="Pelletier E."/>
            <person name="Niang G."/>
            <person name="Scheremetjew M."/>
            <person name="Finn R."/>
            <person name="Kale V."/>
            <person name="Holt S."/>
            <person name="Cochrane G."/>
            <person name="Meng A."/>
            <person name="Brown T."/>
            <person name="Cohen L."/>
        </authorList>
    </citation>
    <scope>NUCLEOTIDE SEQUENCE</scope>
    <source>
        <strain evidence="1">UTEXLB2642</strain>
    </source>
</reference>
<protein>
    <submittedName>
        <fullName evidence="1">Uncharacterized protein</fullName>
    </submittedName>
</protein>
<proteinExistence type="predicted"/>
<organism evidence="1">
    <name type="scientific">Chromulina nebulosa</name>
    <dbReference type="NCBI Taxonomy" id="96789"/>
    <lineage>
        <taxon>Eukaryota</taxon>
        <taxon>Sar</taxon>
        <taxon>Stramenopiles</taxon>
        <taxon>Ochrophyta</taxon>
        <taxon>Chrysophyceae</taxon>
        <taxon>Chromulinales</taxon>
        <taxon>Chromulinaceae</taxon>
        <taxon>Chromulina</taxon>
    </lineage>
</organism>
<name>A0A7S0SY06_9STRA</name>
<evidence type="ECO:0000313" key="1">
    <source>
        <dbReference type="EMBL" id="CAD8717273.1"/>
    </source>
</evidence>
<dbReference type="AlphaFoldDB" id="A0A7S0SY06"/>
<gene>
    <name evidence="1" type="ORF">CNEB1095_LOCUS2266</name>
</gene>